<proteinExistence type="predicted"/>
<dbReference type="RefSeq" id="WP_282757677.1">
    <property type="nucleotide sequence ID" value="NZ_JASCTH010000003.1"/>
</dbReference>
<dbReference type="Proteomes" id="UP001241758">
    <property type="component" value="Unassembled WGS sequence"/>
</dbReference>
<evidence type="ECO:0000313" key="3">
    <source>
        <dbReference type="Proteomes" id="UP001241758"/>
    </source>
</evidence>
<keyword evidence="1" id="KW-0472">Membrane</keyword>
<evidence type="ECO:0000256" key="1">
    <source>
        <dbReference type="SAM" id="Phobius"/>
    </source>
</evidence>
<protein>
    <submittedName>
        <fullName evidence="2">Uncharacterized protein</fullName>
    </submittedName>
</protein>
<accession>A0ABT6WEN3</accession>
<dbReference type="EMBL" id="JASCTH010000003">
    <property type="protein sequence ID" value="MDI6098162.1"/>
    <property type="molecule type" value="Genomic_DNA"/>
</dbReference>
<reference evidence="2 3" key="1">
    <citation type="submission" date="2023-05" db="EMBL/GenBank/DDBJ databases">
        <title>Actinoplanes sp. NEAU-A12 genome sequencing.</title>
        <authorList>
            <person name="Wang Z.-S."/>
        </authorList>
    </citation>
    <scope>NUCLEOTIDE SEQUENCE [LARGE SCALE GENOMIC DNA]</scope>
    <source>
        <strain evidence="2 3">NEAU-A12</strain>
    </source>
</reference>
<comment type="caution">
    <text evidence="2">The sequence shown here is derived from an EMBL/GenBank/DDBJ whole genome shotgun (WGS) entry which is preliminary data.</text>
</comment>
<keyword evidence="3" id="KW-1185">Reference proteome</keyword>
<name>A0ABT6WEN3_9ACTN</name>
<evidence type="ECO:0000313" key="2">
    <source>
        <dbReference type="EMBL" id="MDI6098162.1"/>
    </source>
</evidence>
<sequence>MRGGDEMTDEHAVRLLRPLRGEPEEPSRIDVPRAMTEGRKRRALRRWSGGVALIALTSVTAGGGTLAMSALRDEAPLPAPTTAVSVTPSVAAAVPAVPAGPSGCEVARLPTDGVKKALVTAGDPSGRYLAGRVYQSSVSTIIWKDGKIFARPRMTGGDPSYEDINTSGVAVGSAFIGERQQAYVFRDGRVTALDGQRTRANAINEAGVIVGAMGEVLETVPVRWSSPGAKMERLPLPAGYVEGQADGIAENGTVVGSISKGGTDVPTAYLWPPGGAGYAMPLPTVKGVKASGFWAESINDGWVAGRAVFEEDGKRGSRRFESLRYRIADRTYQSLPVNSYPALLADNGWILMGPQAGPVVIAGSGVTELPRYARLKEYVISSFSADGRVAAGYTTDLDDEGVGNEPLLWTCR</sequence>
<gene>
    <name evidence="2" type="ORF">QLQ12_06040</name>
</gene>
<keyword evidence="1" id="KW-0812">Transmembrane</keyword>
<feature type="transmembrane region" description="Helical" evidence="1">
    <location>
        <begin position="49"/>
        <end position="71"/>
    </location>
</feature>
<keyword evidence="1" id="KW-1133">Transmembrane helix</keyword>
<organism evidence="2 3">
    <name type="scientific">Actinoplanes sandaracinus</name>
    <dbReference type="NCBI Taxonomy" id="3045177"/>
    <lineage>
        <taxon>Bacteria</taxon>
        <taxon>Bacillati</taxon>
        <taxon>Actinomycetota</taxon>
        <taxon>Actinomycetes</taxon>
        <taxon>Micromonosporales</taxon>
        <taxon>Micromonosporaceae</taxon>
        <taxon>Actinoplanes</taxon>
    </lineage>
</organism>